<keyword evidence="3" id="KW-0479">Metal-binding</keyword>
<keyword evidence="6" id="KW-1185">Reference proteome</keyword>
<name>A0A2W2CAZ0_9ACTN</name>
<dbReference type="EMBL" id="POTW01000030">
    <property type="protein sequence ID" value="PZF82956.1"/>
    <property type="molecule type" value="Genomic_DNA"/>
</dbReference>
<dbReference type="Gene3D" id="2.120.10.30">
    <property type="entry name" value="TolB, C-terminal domain"/>
    <property type="match status" value="1"/>
</dbReference>
<evidence type="ECO:0000313" key="6">
    <source>
        <dbReference type="Proteomes" id="UP000248764"/>
    </source>
</evidence>
<keyword evidence="3" id="KW-0862">Zinc</keyword>
<dbReference type="InterPro" id="IPR013658">
    <property type="entry name" value="SGL"/>
</dbReference>
<organism evidence="5 6">
    <name type="scientific">Jiangella anatolica</name>
    <dbReference type="NCBI Taxonomy" id="2670374"/>
    <lineage>
        <taxon>Bacteria</taxon>
        <taxon>Bacillati</taxon>
        <taxon>Actinomycetota</taxon>
        <taxon>Actinomycetes</taxon>
        <taxon>Jiangellales</taxon>
        <taxon>Jiangellaceae</taxon>
        <taxon>Jiangella</taxon>
    </lineage>
</organism>
<sequence length="306" mass="32781">MVTTVQPRLLVHCRAEVGEGPVYDPGSAALYWVDIPAGRLWRWDRGSREVSYRDIGEPLGSVALIEGGGFLLAARSGILVLPGWHDAPALWQPLEPDRATQCNDGKCDPAGRFVVGTAAHDPRLTGTLFRVDPDGATTALAGGIGMSNGLGWSPDGRWFYHVDTLAQTVHRYHWDAATGTPSDPETFIEVPAADGLPDGLTVDAEGCLWLAVWGAGEVRRYTPDGRLLGAVTVPTPNVSSCAFGGPHHNELYVTTAAVAAPQDGRAGRLAGDLFVVTTPVQGQPHTPFPRHGIPHRLLARRPYEQP</sequence>
<dbReference type="GO" id="GO:0019853">
    <property type="term" value="P:L-ascorbic acid biosynthetic process"/>
    <property type="evidence" value="ECO:0007669"/>
    <property type="project" value="TreeGrafter"/>
</dbReference>
<dbReference type="GO" id="GO:0005509">
    <property type="term" value="F:calcium ion binding"/>
    <property type="evidence" value="ECO:0007669"/>
    <property type="project" value="TreeGrafter"/>
</dbReference>
<reference evidence="5 6" key="1">
    <citation type="submission" date="2018-01" db="EMBL/GenBank/DDBJ databases">
        <title>Draft genome sequence of Jiangella sp. GTF31.</title>
        <authorList>
            <person name="Sahin N."/>
            <person name="Ay H."/>
            <person name="Saygin H."/>
        </authorList>
    </citation>
    <scope>NUCLEOTIDE SEQUENCE [LARGE SCALE GENOMIC DNA]</scope>
    <source>
        <strain evidence="5 6">GTF31</strain>
    </source>
</reference>
<evidence type="ECO:0000256" key="1">
    <source>
        <dbReference type="ARBA" id="ARBA00008853"/>
    </source>
</evidence>
<dbReference type="PRINTS" id="PR01790">
    <property type="entry name" value="SMP30FAMILY"/>
</dbReference>
<dbReference type="Proteomes" id="UP000248764">
    <property type="component" value="Unassembled WGS sequence"/>
</dbReference>
<comment type="caution">
    <text evidence="5">The sequence shown here is derived from an EMBL/GenBank/DDBJ whole genome shotgun (WGS) entry which is preliminary data.</text>
</comment>
<accession>A0A2W2CAZ0</accession>
<dbReference type="PANTHER" id="PTHR10907">
    <property type="entry name" value="REGUCALCIN"/>
    <property type="match status" value="1"/>
</dbReference>
<evidence type="ECO:0000313" key="5">
    <source>
        <dbReference type="EMBL" id="PZF82956.1"/>
    </source>
</evidence>
<feature type="binding site" evidence="3">
    <location>
        <position position="148"/>
    </location>
    <ligand>
        <name>a divalent metal cation</name>
        <dbReference type="ChEBI" id="CHEBI:60240"/>
    </ligand>
</feature>
<dbReference type="GO" id="GO:0004341">
    <property type="term" value="F:gluconolactonase activity"/>
    <property type="evidence" value="ECO:0007669"/>
    <property type="project" value="TreeGrafter"/>
</dbReference>
<protein>
    <recommendedName>
        <fullName evidence="4">SMP-30/Gluconolactonase/LRE-like region domain-containing protein</fullName>
    </recommendedName>
</protein>
<feature type="domain" description="SMP-30/Gluconolactonase/LRE-like region" evidence="4">
    <location>
        <begin position="17"/>
        <end position="256"/>
    </location>
</feature>
<evidence type="ECO:0000259" key="4">
    <source>
        <dbReference type="Pfam" id="PF08450"/>
    </source>
</evidence>
<feature type="binding site" evidence="3">
    <location>
        <position position="103"/>
    </location>
    <ligand>
        <name>substrate</name>
    </ligand>
</feature>
<dbReference type="RefSeq" id="WP_111255334.1">
    <property type="nucleotide sequence ID" value="NZ_POTW01000030.1"/>
</dbReference>
<comment type="similarity">
    <text evidence="1">Belongs to the SMP-30/CGR1 family.</text>
</comment>
<feature type="active site" description="Proton donor/acceptor" evidence="2">
    <location>
        <position position="198"/>
    </location>
</feature>
<dbReference type="Pfam" id="PF08450">
    <property type="entry name" value="SGL"/>
    <property type="match status" value="1"/>
</dbReference>
<dbReference type="AlphaFoldDB" id="A0A2W2CAZ0"/>
<comment type="cofactor">
    <cofactor evidence="3">
        <name>Zn(2+)</name>
        <dbReference type="ChEBI" id="CHEBI:29105"/>
    </cofactor>
    <text evidence="3">Binds 1 divalent metal cation per subunit.</text>
</comment>
<evidence type="ECO:0000256" key="2">
    <source>
        <dbReference type="PIRSR" id="PIRSR605511-1"/>
    </source>
</evidence>
<feature type="binding site" evidence="3">
    <location>
        <position position="198"/>
    </location>
    <ligand>
        <name>a divalent metal cation</name>
        <dbReference type="ChEBI" id="CHEBI:60240"/>
    </ligand>
</feature>
<proteinExistence type="inferred from homology"/>
<dbReference type="SUPFAM" id="SSF63829">
    <property type="entry name" value="Calcium-dependent phosphotriesterase"/>
    <property type="match status" value="1"/>
</dbReference>
<evidence type="ECO:0000256" key="3">
    <source>
        <dbReference type="PIRSR" id="PIRSR605511-2"/>
    </source>
</evidence>
<gene>
    <name evidence="5" type="ORF">C1I92_14315</name>
</gene>
<dbReference type="InterPro" id="IPR005511">
    <property type="entry name" value="SMP-30"/>
</dbReference>
<dbReference type="InterPro" id="IPR011042">
    <property type="entry name" value="6-blade_b-propeller_TolB-like"/>
</dbReference>
<dbReference type="PANTHER" id="PTHR10907:SF47">
    <property type="entry name" value="REGUCALCIN"/>
    <property type="match status" value="1"/>
</dbReference>
<feature type="binding site" evidence="3">
    <location>
        <position position="19"/>
    </location>
    <ligand>
        <name>a divalent metal cation</name>
        <dbReference type="ChEBI" id="CHEBI:60240"/>
    </ligand>
</feature>
<feature type="binding site" evidence="3">
    <location>
        <position position="121"/>
    </location>
    <ligand>
        <name>substrate</name>
    </ligand>
</feature>